<dbReference type="SUPFAM" id="SSF52058">
    <property type="entry name" value="L domain-like"/>
    <property type="match status" value="1"/>
</dbReference>
<dbReference type="RefSeq" id="XP_041438748.1">
    <property type="nucleotide sequence ID" value="XM_041582814.1"/>
</dbReference>
<dbReference type="SMART" id="SM00369">
    <property type="entry name" value="LRR_TYP"/>
    <property type="match status" value="8"/>
</dbReference>
<keyword evidence="2 4" id="KW-0732">Signal</keyword>
<dbReference type="OrthoDB" id="676979at2759"/>
<feature type="signal peptide" evidence="4">
    <location>
        <begin position="1"/>
        <end position="22"/>
    </location>
</feature>
<evidence type="ECO:0000313" key="5">
    <source>
        <dbReference type="Proteomes" id="UP000186698"/>
    </source>
</evidence>
<dbReference type="AlphaFoldDB" id="A0A8J1MAX7"/>
<dbReference type="PANTHER" id="PTHR24373">
    <property type="entry name" value="SLIT RELATED LEUCINE-RICH REPEAT NEURONAL PROTEIN"/>
    <property type="match status" value="1"/>
</dbReference>
<dbReference type="InterPro" id="IPR003591">
    <property type="entry name" value="Leu-rich_rpt_typical-subtyp"/>
</dbReference>
<dbReference type="CTD" id="496379"/>
<evidence type="ECO:0000256" key="1">
    <source>
        <dbReference type="ARBA" id="ARBA00022614"/>
    </source>
</evidence>
<sequence length="356" mass="39604">MQCLTMALSSWIFFLLVHGIVGGSRTCFPGCRCIVDNFGLFHSFSLTKVDCSRVGPHVVPVSIPLDTSYLDLSSNRLKRINESVLSGPGYTTLMNLNLSYNQIVKISYSTFSKLRYLESLDLSHNLLETLPDGSFLYSRLTELDLSSNKIQKVGVGAFTLKSQGRSMTINLANNEIHSIFRGAERPVPNIHSLMLYGNQLLSVPDLHGIPLRHLNLDRNPLSKIEKVSFLGLESLTHLSLSDLPNLREVSPYSFKSLTSLLELDLSNNPNLKSLSSDMFFGLKALQELNLAYSGVASLPKDIMLHLPSMKSITWGENIRCLKTVKESIFHAQKGRVRKEVLLCHDDNGAVPAQDIL</sequence>
<proteinExistence type="predicted"/>
<dbReference type="PANTHER" id="PTHR24373:SF352">
    <property type="entry name" value="TSUKUSHI"/>
    <property type="match status" value="1"/>
</dbReference>
<dbReference type="InterPro" id="IPR050328">
    <property type="entry name" value="Dev_Immune_Receptor"/>
</dbReference>
<keyword evidence="1" id="KW-0433">Leucine-rich repeat</keyword>
<gene>
    <name evidence="6" type="primary">tsku.L</name>
</gene>
<dbReference type="GeneID" id="496379"/>
<protein>
    <submittedName>
        <fullName evidence="6">Tsukushi isoform X1</fullName>
    </submittedName>
</protein>
<dbReference type="Gene3D" id="3.80.10.10">
    <property type="entry name" value="Ribonuclease Inhibitor"/>
    <property type="match status" value="2"/>
</dbReference>
<accession>A0A8J1MAX7</accession>
<name>A0A8J1MAX7_XENLA</name>
<keyword evidence="3" id="KW-0677">Repeat</keyword>
<evidence type="ECO:0000256" key="3">
    <source>
        <dbReference type="ARBA" id="ARBA00022737"/>
    </source>
</evidence>
<dbReference type="Pfam" id="PF13855">
    <property type="entry name" value="LRR_8"/>
    <property type="match status" value="2"/>
</dbReference>
<evidence type="ECO:0000313" key="6">
    <source>
        <dbReference type="RefSeq" id="XP_041438748.1"/>
    </source>
</evidence>
<reference evidence="6" key="1">
    <citation type="submission" date="2025-08" db="UniProtKB">
        <authorList>
            <consortium name="RefSeq"/>
        </authorList>
    </citation>
    <scope>IDENTIFICATION</scope>
    <source>
        <strain evidence="6">J_2021</strain>
        <tissue evidence="6">Erythrocytes</tissue>
    </source>
</reference>
<evidence type="ECO:0000256" key="2">
    <source>
        <dbReference type="ARBA" id="ARBA00022729"/>
    </source>
</evidence>
<feature type="chain" id="PRO_5035282654" evidence="4">
    <location>
        <begin position="23"/>
        <end position="356"/>
    </location>
</feature>
<dbReference type="InterPro" id="IPR001611">
    <property type="entry name" value="Leu-rich_rpt"/>
</dbReference>
<keyword evidence="5" id="KW-1185">Reference proteome</keyword>
<dbReference type="Proteomes" id="UP000186698">
    <property type="component" value="Chromosome 2L"/>
</dbReference>
<dbReference type="KEGG" id="xla:496379"/>
<evidence type="ECO:0000256" key="4">
    <source>
        <dbReference type="SAM" id="SignalP"/>
    </source>
</evidence>
<dbReference type="InterPro" id="IPR032675">
    <property type="entry name" value="LRR_dom_sf"/>
</dbReference>
<organism evidence="5 6">
    <name type="scientific">Xenopus laevis</name>
    <name type="common">African clawed frog</name>
    <dbReference type="NCBI Taxonomy" id="8355"/>
    <lineage>
        <taxon>Eukaryota</taxon>
        <taxon>Metazoa</taxon>
        <taxon>Chordata</taxon>
        <taxon>Craniata</taxon>
        <taxon>Vertebrata</taxon>
        <taxon>Euteleostomi</taxon>
        <taxon>Amphibia</taxon>
        <taxon>Batrachia</taxon>
        <taxon>Anura</taxon>
        <taxon>Pipoidea</taxon>
        <taxon>Pipidae</taxon>
        <taxon>Xenopodinae</taxon>
        <taxon>Xenopus</taxon>
        <taxon>Xenopus</taxon>
    </lineage>
</organism>
<dbReference type="PROSITE" id="PS51450">
    <property type="entry name" value="LRR"/>
    <property type="match status" value="4"/>
</dbReference>